<name>G2KP64_MICAA</name>
<accession>G2KP64</accession>
<reference evidence="1 2" key="1">
    <citation type="journal article" date="2011" name="BMC Genomics">
        <title>Genomic insights into an obligate epibiotic bacterial predator: Micavibrio aeruginosavorus ARL-13.</title>
        <authorList>
            <person name="Wang Z."/>
            <person name="Kadouri D."/>
            <person name="Wu M."/>
        </authorList>
    </citation>
    <scope>NUCLEOTIDE SEQUENCE [LARGE SCALE GENOMIC DNA]</scope>
    <source>
        <strain evidence="1 2">ARL-13</strain>
    </source>
</reference>
<organism evidence="1 2">
    <name type="scientific">Micavibrio aeruginosavorus (strain ARL-13)</name>
    <dbReference type="NCBI Taxonomy" id="856793"/>
    <lineage>
        <taxon>Bacteria</taxon>
        <taxon>Pseudomonadati</taxon>
        <taxon>Bdellovibrionota</taxon>
        <taxon>Bdellovibrionia</taxon>
        <taxon>Bdellovibrionales</taxon>
        <taxon>Pseudobdellovibrionaceae</taxon>
        <taxon>Micavibrio</taxon>
    </lineage>
</organism>
<evidence type="ECO:0000313" key="2">
    <source>
        <dbReference type="Proteomes" id="UP000009286"/>
    </source>
</evidence>
<dbReference type="STRING" id="856793.MICA_226"/>
<dbReference type="KEGG" id="mai:MICA_226"/>
<dbReference type="AlphaFoldDB" id="G2KP64"/>
<dbReference type="HOGENOM" id="CLU_3272719_0_0_5"/>
<protein>
    <submittedName>
        <fullName evidence="1">Uncharacterized protein</fullName>
    </submittedName>
</protein>
<sequence length="41" mass="4757">MTDIIDFSHPIPQPQIHISPKKIFIGLILKNKNETPRQLFS</sequence>
<dbReference type="EMBL" id="CP002382">
    <property type="protein sequence ID" value="AEP08572.1"/>
    <property type="molecule type" value="Genomic_DNA"/>
</dbReference>
<gene>
    <name evidence="1" type="ordered locus">MICA_226</name>
</gene>
<evidence type="ECO:0000313" key="1">
    <source>
        <dbReference type="EMBL" id="AEP08572.1"/>
    </source>
</evidence>
<proteinExistence type="predicted"/>
<dbReference type="Proteomes" id="UP000009286">
    <property type="component" value="Chromosome"/>
</dbReference>
<keyword evidence="2" id="KW-1185">Reference proteome</keyword>